<dbReference type="PROSITE" id="PS51387">
    <property type="entry name" value="FAD_PCMH"/>
    <property type="match status" value="1"/>
</dbReference>
<protein>
    <submittedName>
        <fullName evidence="8">FAD-binding domain-containing protein</fullName>
    </submittedName>
</protein>
<dbReference type="Gene3D" id="3.30.465.10">
    <property type="match status" value="2"/>
</dbReference>
<evidence type="ECO:0000313" key="9">
    <source>
        <dbReference type="Proteomes" id="UP000800039"/>
    </source>
</evidence>
<feature type="chain" id="PRO_5040379426" evidence="6">
    <location>
        <begin position="20"/>
        <end position="594"/>
    </location>
</feature>
<dbReference type="GO" id="GO:0071949">
    <property type="term" value="F:FAD binding"/>
    <property type="evidence" value="ECO:0007669"/>
    <property type="project" value="InterPro"/>
</dbReference>
<evidence type="ECO:0000256" key="6">
    <source>
        <dbReference type="SAM" id="SignalP"/>
    </source>
</evidence>
<evidence type="ECO:0000259" key="7">
    <source>
        <dbReference type="PROSITE" id="PS51387"/>
    </source>
</evidence>
<organism evidence="8 9">
    <name type="scientific">Cucurbitaria berberidis CBS 394.84</name>
    <dbReference type="NCBI Taxonomy" id="1168544"/>
    <lineage>
        <taxon>Eukaryota</taxon>
        <taxon>Fungi</taxon>
        <taxon>Dikarya</taxon>
        <taxon>Ascomycota</taxon>
        <taxon>Pezizomycotina</taxon>
        <taxon>Dothideomycetes</taxon>
        <taxon>Pleosporomycetidae</taxon>
        <taxon>Pleosporales</taxon>
        <taxon>Pleosporineae</taxon>
        <taxon>Cucurbitariaceae</taxon>
        <taxon>Cucurbitaria</taxon>
    </lineage>
</organism>
<dbReference type="InterPro" id="IPR036318">
    <property type="entry name" value="FAD-bd_PCMH-like_sf"/>
</dbReference>
<proteinExistence type="inferred from homology"/>
<keyword evidence="5" id="KW-0560">Oxidoreductase</keyword>
<dbReference type="InterPro" id="IPR016169">
    <property type="entry name" value="FAD-bd_PCMH_sub2"/>
</dbReference>
<dbReference type="InterPro" id="IPR050416">
    <property type="entry name" value="FAD-linked_Oxidoreductase"/>
</dbReference>
<dbReference type="InterPro" id="IPR006094">
    <property type="entry name" value="Oxid_FAD_bind_N"/>
</dbReference>
<dbReference type="Proteomes" id="UP000800039">
    <property type="component" value="Unassembled WGS sequence"/>
</dbReference>
<dbReference type="Pfam" id="PF01565">
    <property type="entry name" value="FAD_binding_4"/>
    <property type="match status" value="1"/>
</dbReference>
<evidence type="ECO:0000256" key="4">
    <source>
        <dbReference type="ARBA" id="ARBA00022827"/>
    </source>
</evidence>
<accession>A0A9P4G8N0</accession>
<sequence length="594" mass="64895">MGRFSLFASLLLAADGALGAKWIGEVKKVDGTEYQCKCYSDNACWPTNKDWETLNKTVNGQLQLAIPPGAVCHKSLGNSSVSVYDAAKCKDTQANWLNEQWLTDHPIANLWPFSTNNTCLPTDDPSSPCTRGFYGNYVILAKTKDQIKAGVNFARERNLRLIIRNTGHDFMGRSTGFGSLIINTHSFKDVNFVQKYNGPGNWTGSAATVGAGVQGRELYRQAFAQSPKVVIVGGECPTVGWAGGYIQGGGHGPLSGIYGMGADSVLSFDAITAEGKYVTANAKENSDLYWALKGGGPSTFAVVTSITVKTFPEIPTAGTILNINSTHTNDSATFGKAFHIFHNLSNHYSNHGMFVYFEQGPGLGRLHVAPFVGPNMTETQLQGVLKPLYDQLNAAKIPYDAYTRSFPTFFEFYIDMFEDEQPNQNSIVGGRLFSQSDIAQHGDKIADALLFASMPEPTQLGFNVGHIVNPGYGVPKVDNAIHPTWRNASSFVISNVIMSGTESWAVRKDRESFNTNVVGKALRDVSPSGASYVNEGDLNEPNWQQAYWGSNYARLLKIRSKYDPNGVFYTQTTPGTENWSVIDYGTKLCKKASK</sequence>
<evidence type="ECO:0000256" key="3">
    <source>
        <dbReference type="ARBA" id="ARBA00022630"/>
    </source>
</evidence>
<dbReference type="RefSeq" id="XP_040783613.1">
    <property type="nucleotide sequence ID" value="XM_040930496.1"/>
</dbReference>
<dbReference type="OrthoDB" id="9983560at2759"/>
<dbReference type="PANTHER" id="PTHR42973">
    <property type="entry name" value="BINDING OXIDOREDUCTASE, PUTATIVE (AFU_ORTHOLOGUE AFUA_1G17690)-RELATED"/>
    <property type="match status" value="1"/>
</dbReference>
<gene>
    <name evidence="8" type="ORF">K460DRAFT_321847</name>
</gene>
<dbReference type="InterPro" id="IPR012951">
    <property type="entry name" value="BBE"/>
</dbReference>
<dbReference type="Pfam" id="PF08031">
    <property type="entry name" value="BBE"/>
    <property type="match status" value="1"/>
</dbReference>
<dbReference type="GO" id="GO:0016491">
    <property type="term" value="F:oxidoreductase activity"/>
    <property type="evidence" value="ECO:0007669"/>
    <property type="project" value="UniProtKB-KW"/>
</dbReference>
<dbReference type="GeneID" id="63847748"/>
<dbReference type="SUPFAM" id="SSF56176">
    <property type="entry name" value="FAD-binding/transporter-associated domain-like"/>
    <property type="match status" value="1"/>
</dbReference>
<comment type="similarity">
    <text evidence="2">Belongs to the oxygen-dependent FAD-linked oxidoreductase family.</text>
</comment>
<evidence type="ECO:0000256" key="5">
    <source>
        <dbReference type="ARBA" id="ARBA00023002"/>
    </source>
</evidence>
<dbReference type="InterPro" id="IPR016166">
    <property type="entry name" value="FAD-bd_PCMH"/>
</dbReference>
<dbReference type="EMBL" id="ML976619">
    <property type="protein sequence ID" value="KAF1841050.1"/>
    <property type="molecule type" value="Genomic_DNA"/>
</dbReference>
<keyword evidence="3" id="KW-0285">Flavoprotein</keyword>
<name>A0A9P4G8N0_9PLEO</name>
<evidence type="ECO:0000256" key="1">
    <source>
        <dbReference type="ARBA" id="ARBA00001974"/>
    </source>
</evidence>
<feature type="signal peptide" evidence="6">
    <location>
        <begin position="1"/>
        <end position="19"/>
    </location>
</feature>
<keyword evidence="4" id="KW-0274">FAD</keyword>
<feature type="domain" description="FAD-binding PCMH-type" evidence="7">
    <location>
        <begin position="130"/>
        <end position="313"/>
    </location>
</feature>
<dbReference type="PANTHER" id="PTHR42973:SF39">
    <property type="entry name" value="FAD-BINDING PCMH-TYPE DOMAIN-CONTAINING PROTEIN"/>
    <property type="match status" value="1"/>
</dbReference>
<comment type="caution">
    <text evidence="8">The sequence shown here is derived from an EMBL/GenBank/DDBJ whole genome shotgun (WGS) entry which is preliminary data.</text>
</comment>
<evidence type="ECO:0000313" key="8">
    <source>
        <dbReference type="EMBL" id="KAF1841050.1"/>
    </source>
</evidence>
<comment type="cofactor">
    <cofactor evidence="1">
        <name>FAD</name>
        <dbReference type="ChEBI" id="CHEBI:57692"/>
    </cofactor>
</comment>
<evidence type="ECO:0000256" key="2">
    <source>
        <dbReference type="ARBA" id="ARBA00005466"/>
    </source>
</evidence>
<dbReference type="AlphaFoldDB" id="A0A9P4G8N0"/>
<keyword evidence="9" id="KW-1185">Reference proteome</keyword>
<reference evidence="8" key="1">
    <citation type="submission" date="2020-01" db="EMBL/GenBank/DDBJ databases">
        <authorList>
            <consortium name="DOE Joint Genome Institute"/>
            <person name="Haridas S."/>
            <person name="Albert R."/>
            <person name="Binder M."/>
            <person name="Bloem J."/>
            <person name="Labutti K."/>
            <person name="Salamov A."/>
            <person name="Andreopoulos B."/>
            <person name="Baker S.E."/>
            <person name="Barry K."/>
            <person name="Bills G."/>
            <person name="Bluhm B.H."/>
            <person name="Cannon C."/>
            <person name="Castanera R."/>
            <person name="Culley D.E."/>
            <person name="Daum C."/>
            <person name="Ezra D."/>
            <person name="Gonzalez J.B."/>
            <person name="Henrissat B."/>
            <person name="Kuo A."/>
            <person name="Liang C."/>
            <person name="Lipzen A."/>
            <person name="Lutzoni F."/>
            <person name="Magnuson J."/>
            <person name="Mondo S."/>
            <person name="Nolan M."/>
            <person name="Ohm R."/>
            <person name="Pangilinan J."/>
            <person name="Park H.-J."/>
            <person name="Ramirez L."/>
            <person name="Alfaro M."/>
            <person name="Sun H."/>
            <person name="Tritt A."/>
            <person name="Yoshinaga Y."/>
            <person name="Zwiers L.-H."/>
            <person name="Turgeon B.G."/>
            <person name="Goodwin S.B."/>
            <person name="Spatafora J.W."/>
            <person name="Crous P.W."/>
            <person name="Grigoriev I.V."/>
        </authorList>
    </citation>
    <scope>NUCLEOTIDE SEQUENCE</scope>
    <source>
        <strain evidence="8">CBS 394.84</strain>
    </source>
</reference>
<keyword evidence="6" id="KW-0732">Signal</keyword>